<dbReference type="SUPFAM" id="SSF51430">
    <property type="entry name" value="NAD(P)-linked oxidoreductase"/>
    <property type="match status" value="1"/>
</dbReference>
<dbReference type="InterPro" id="IPR036812">
    <property type="entry name" value="NAD(P)_OxRdtase_dom_sf"/>
</dbReference>
<comment type="caution">
    <text evidence="2">The sequence shown here is derived from an EMBL/GenBank/DDBJ whole genome shotgun (WGS) entry which is preliminary data.</text>
</comment>
<dbReference type="FunFam" id="3.20.20.100:FF:000070">
    <property type="entry name" value="Aldo/keto reductase"/>
    <property type="match status" value="1"/>
</dbReference>
<reference evidence="2 3" key="1">
    <citation type="submission" date="2018-02" db="EMBL/GenBank/DDBJ databases">
        <authorList>
            <person name="Cohen D.B."/>
            <person name="Kent A.D."/>
        </authorList>
    </citation>
    <scope>NUCLEOTIDE SEQUENCE [LARGE SCALE GENOMIC DNA]</scope>
    <source>
        <strain evidence="2 3">CCAP 1448/3</strain>
    </source>
</reference>
<keyword evidence="3" id="KW-1185">Reference proteome</keyword>
<dbReference type="PANTHER" id="PTHR43312:SF2">
    <property type="entry name" value="OXIDOREDUCTASE"/>
    <property type="match status" value="1"/>
</dbReference>
<sequence>MLYRRFGRTELQMSVFSCGGMRYQYKWQDLPQSQIPEDNQRNLEATIHRAIELGINHIETARGYGSSEIQLGQVLPKLPRDEIIVQTKVSPQSNSQEFRRQFEKSLAYLKLDYVDLLGLHGINTEELLSESIRPGGCLDIARKLQAQGKVRFIGFSTHAPTDVIIKTIETNQFDYVNLHWYYINQANWLAIETAHRYDMGVFIISPSNKGGMLYQPSNKLVEVCQPLSPIVFNDLFCLSRPQVHTLSIGAAQPQDFDEHLKTLEVIDQAAQILPLIQERWSAEAQKTLGEEWAKTWHIGLPSPEKTPGGLNISTILWLRNLALAYDMVEYAKMRYNLLGNGGHWFPGAKANEVRKLDLRECLTNSPHADKIPQILAETDQLLGGQSVKRLSQS</sequence>
<evidence type="ECO:0000313" key="3">
    <source>
        <dbReference type="Proteomes" id="UP000238762"/>
    </source>
</evidence>
<dbReference type="Proteomes" id="UP000238762">
    <property type="component" value="Unassembled WGS sequence"/>
</dbReference>
<dbReference type="PANTHER" id="PTHR43312">
    <property type="entry name" value="D-THREO-ALDOSE 1-DEHYDROGENASE"/>
    <property type="match status" value="1"/>
</dbReference>
<dbReference type="InterPro" id="IPR053135">
    <property type="entry name" value="AKR2_Oxidoreductase"/>
</dbReference>
<dbReference type="Gene3D" id="3.20.20.100">
    <property type="entry name" value="NADP-dependent oxidoreductase domain"/>
    <property type="match status" value="1"/>
</dbReference>
<dbReference type="AlphaFoldDB" id="A0A2T1CA46"/>
<gene>
    <name evidence="2" type="ORF">C7B64_01055</name>
</gene>
<dbReference type="InterPro" id="IPR023210">
    <property type="entry name" value="NADP_OxRdtase_dom"/>
</dbReference>
<dbReference type="OrthoDB" id="9773828at2"/>
<evidence type="ECO:0000259" key="1">
    <source>
        <dbReference type="Pfam" id="PF00248"/>
    </source>
</evidence>
<proteinExistence type="predicted"/>
<evidence type="ECO:0000313" key="2">
    <source>
        <dbReference type="EMBL" id="PSB05136.1"/>
    </source>
</evidence>
<dbReference type="PRINTS" id="PR00069">
    <property type="entry name" value="ALDKETRDTASE"/>
</dbReference>
<dbReference type="EMBL" id="PVWJ01000003">
    <property type="protein sequence ID" value="PSB05136.1"/>
    <property type="molecule type" value="Genomic_DNA"/>
</dbReference>
<feature type="domain" description="NADP-dependent oxidoreductase" evidence="1">
    <location>
        <begin position="39"/>
        <end position="166"/>
    </location>
</feature>
<accession>A0A2T1CA46</accession>
<dbReference type="RefSeq" id="WP_106286823.1">
    <property type="nucleotide sequence ID" value="NZ_CAWNTC010000123.1"/>
</dbReference>
<dbReference type="GO" id="GO:0016491">
    <property type="term" value="F:oxidoreductase activity"/>
    <property type="evidence" value="ECO:0007669"/>
    <property type="project" value="InterPro"/>
</dbReference>
<organism evidence="2 3">
    <name type="scientific">Merismopedia glauca CCAP 1448/3</name>
    <dbReference type="NCBI Taxonomy" id="1296344"/>
    <lineage>
        <taxon>Bacteria</taxon>
        <taxon>Bacillati</taxon>
        <taxon>Cyanobacteriota</taxon>
        <taxon>Cyanophyceae</taxon>
        <taxon>Synechococcales</taxon>
        <taxon>Merismopediaceae</taxon>
        <taxon>Merismopedia</taxon>
    </lineage>
</organism>
<dbReference type="InterPro" id="IPR020471">
    <property type="entry name" value="AKR"/>
</dbReference>
<protein>
    <submittedName>
        <fullName evidence="2">Aldo/keto reductase</fullName>
    </submittedName>
</protein>
<reference evidence="2 3" key="2">
    <citation type="submission" date="2018-03" db="EMBL/GenBank/DDBJ databases">
        <title>The ancient ancestry and fast evolution of plastids.</title>
        <authorList>
            <person name="Moore K.R."/>
            <person name="Magnabosco C."/>
            <person name="Momper L."/>
            <person name="Gold D.A."/>
            <person name="Bosak T."/>
            <person name="Fournier G.P."/>
        </authorList>
    </citation>
    <scope>NUCLEOTIDE SEQUENCE [LARGE SCALE GENOMIC DNA]</scope>
    <source>
        <strain evidence="2 3">CCAP 1448/3</strain>
    </source>
</reference>
<dbReference type="Pfam" id="PF00248">
    <property type="entry name" value="Aldo_ket_red"/>
    <property type="match status" value="1"/>
</dbReference>
<name>A0A2T1CA46_9CYAN</name>
<dbReference type="CDD" id="cd19096">
    <property type="entry name" value="AKR_Fe-S_oxidoreductase"/>
    <property type="match status" value="1"/>
</dbReference>